<evidence type="ECO:0000313" key="7">
    <source>
        <dbReference type="EMBL" id="SPO00888.1"/>
    </source>
</evidence>
<evidence type="ECO:0000259" key="6">
    <source>
        <dbReference type="PROSITE" id="PS51380"/>
    </source>
</evidence>
<sequence length="400" mass="44626">MGDDPDLETLGAVFPLPYRIGLILVAGIWGWGVNLQVLQTHKIDVSDLIRYPARTSSHHPPQHLTAYPLAVAATSLFALSITTFWLFTRGDPILVFRYDWLPATFLVSLCVLFCAPLRSLSHGGRRRFLATLRRVSLGGIAESRDGKFGDVILADALTSYAKVLADLFVAACMFITPRASATGRPDRSYGGNFVPLIVAIPSMIRLRQCLIEYFRVRRAPYHPSTGWGGQHLANALKYSTAFPVVILSTLVSHSGHTGGPGAGLRFAWFLASLVHSTYAFYWDVAKDWDLTLLNGARERNSPEHPFGLRRRTMFPSWTYYAVVAGDLVLRLAWVFRLGPGLARLPDSEGTVFLLQALEVFRRWVWIFFRVETEYVRGTATGLGADDILLADYPGKYEDEE</sequence>
<dbReference type="AlphaFoldDB" id="A0AAE8MVE8"/>
<name>A0AAE8MVE8_9PEZI</name>
<organism evidence="7 8">
    <name type="scientific">Cephalotrichum gorgonifer</name>
    <dbReference type="NCBI Taxonomy" id="2041049"/>
    <lineage>
        <taxon>Eukaryota</taxon>
        <taxon>Fungi</taxon>
        <taxon>Dikarya</taxon>
        <taxon>Ascomycota</taxon>
        <taxon>Pezizomycotina</taxon>
        <taxon>Sordariomycetes</taxon>
        <taxon>Hypocreomycetidae</taxon>
        <taxon>Microascales</taxon>
        <taxon>Microascaceae</taxon>
        <taxon>Cephalotrichum</taxon>
    </lineage>
</organism>
<evidence type="ECO:0000256" key="5">
    <source>
        <dbReference type="SAM" id="Phobius"/>
    </source>
</evidence>
<evidence type="ECO:0000256" key="4">
    <source>
        <dbReference type="ARBA" id="ARBA00023136"/>
    </source>
</evidence>
<feature type="transmembrane region" description="Helical" evidence="5">
    <location>
        <begin position="64"/>
        <end position="88"/>
    </location>
</feature>
<feature type="transmembrane region" description="Helical" evidence="5">
    <location>
        <begin position="20"/>
        <end position="38"/>
    </location>
</feature>
<dbReference type="Proteomes" id="UP001187682">
    <property type="component" value="Unassembled WGS sequence"/>
</dbReference>
<accession>A0AAE8MVE8</accession>
<evidence type="ECO:0000256" key="1">
    <source>
        <dbReference type="ARBA" id="ARBA00004141"/>
    </source>
</evidence>
<proteinExistence type="predicted"/>
<gene>
    <name evidence="7" type="ORF">DNG_03636</name>
</gene>
<evidence type="ECO:0000256" key="3">
    <source>
        <dbReference type="ARBA" id="ARBA00022989"/>
    </source>
</evidence>
<comment type="subcellular location">
    <subcellularLocation>
        <location evidence="1">Membrane</location>
        <topology evidence="1">Multi-pass membrane protein</topology>
    </subcellularLocation>
</comment>
<reference evidence="7" key="1">
    <citation type="submission" date="2018-03" db="EMBL/GenBank/DDBJ databases">
        <authorList>
            <person name="Guldener U."/>
        </authorList>
    </citation>
    <scope>NUCLEOTIDE SEQUENCE</scope>
</reference>
<feature type="transmembrane region" description="Helical" evidence="5">
    <location>
        <begin position="317"/>
        <end position="335"/>
    </location>
</feature>
<dbReference type="PROSITE" id="PS51380">
    <property type="entry name" value="EXS"/>
    <property type="match status" value="1"/>
</dbReference>
<dbReference type="GO" id="GO:0016020">
    <property type="term" value="C:membrane"/>
    <property type="evidence" value="ECO:0007669"/>
    <property type="project" value="UniProtKB-SubCell"/>
</dbReference>
<keyword evidence="3 5" id="KW-1133">Transmembrane helix</keyword>
<evidence type="ECO:0000313" key="8">
    <source>
        <dbReference type="Proteomes" id="UP001187682"/>
    </source>
</evidence>
<comment type="caution">
    <text evidence="7">The sequence shown here is derived from an EMBL/GenBank/DDBJ whole genome shotgun (WGS) entry which is preliminary data.</text>
</comment>
<feature type="domain" description="EXS" evidence="6">
    <location>
        <begin position="185"/>
        <end position="400"/>
    </location>
</feature>
<keyword evidence="4 5" id="KW-0472">Membrane</keyword>
<dbReference type="PANTHER" id="PTHR10783:SF46">
    <property type="entry name" value="PROTEIN ERD1 HOMOLOG 2"/>
    <property type="match status" value="1"/>
</dbReference>
<dbReference type="GO" id="GO:0005737">
    <property type="term" value="C:cytoplasm"/>
    <property type="evidence" value="ECO:0007669"/>
    <property type="project" value="TreeGrafter"/>
</dbReference>
<keyword evidence="8" id="KW-1185">Reference proteome</keyword>
<protein>
    <submittedName>
        <fullName evidence="7">Related to ERD1 protein, required for retention of luminal ER proteins</fullName>
    </submittedName>
</protein>
<dbReference type="EMBL" id="ONZQ02000004">
    <property type="protein sequence ID" value="SPO00888.1"/>
    <property type="molecule type" value="Genomic_DNA"/>
</dbReference>
<keyword evidence="2 5" id="KW-0812">Transmembrane</keyword>
<dbReference type="Pfam" id="PF03124">
    <property type="entry name" value="EXS"/>
    <property type="match status" value="1"/>
</dbReference>
<dbReference type="InterPro" id="IPR004342">
    <property type="entry name" value="EXS_C"/>
</dbReference>
<dbReference type="PANTHER" id="PTHR10783">
    <property type="entry name" value="XENOTROPIC AND POLYTROPIC RETROVIRUS RECEPTOR 1-RELATED"/>
    <property type="match status" value="1"/>
</dbReference>
<feature type="transmembrane region" description="Helical" evidence="5">
    <location>
        <begin position="100"/>
        <end position="117"/>
    </location>
</feature>
<evidence type="ECO:0000256" key="2">
    <source>
        <dbReference type="ARBA" id="ARBA00022692"/>
    </source>
</evidence>